<evidence type="ECO:0000256" key="3">
    <source>
        <dbReference type="ARBA" id="ARBA00022448"/>
    </source>
</evidence>
<dbReference type="STRING" id="1033810.HLPCO_002579"/>
<comment type="similarity">
    <text evidence="2 8">Belongs to the ATPase epsilon chain family.</text>
</comment>
<dbReference type="Proteomes" id="UP000005707">
    <property type="component" value="Unassembled WGS sequence"/>
</dbReference>
<dbReference type="eggNOG" id="COG0355">
    <property type="taxonomic scope" value="Bacteria"/>
</dbReference>
<dbReference type="GO" id="GO:0005886">
    <property type="term" value="C:plasma membrane"/>
    <property type="evidence" value="ECO:0007669"/>
    <property type="project" value="UniProtKB-SubCell"/>
</dbReference>
<keyword evidence="7 8" id="KW-0066">ATP synthesis</keyword>
<gene>
    <name evidence="8 10" type="primary">atpC</name>
    <name evidence="10" type="ORF">HLPCO_002579</name>
</gene>
<evidence type="ECO:0000256" key="2">
    <source>
        <dbReference type="ARBA" id="ARBA00005712"/>
    </source>
</evidence>
<dbReference type="GO" id="GO:0016787">
    <property type="term" value="F:hydrolase activity"/>
    <property type="evidence" value="ECO:0007669"/>
    <property type="project" value="UniProtKB-KW"/>
</dbReference>
<dbReference type="PANTHER" id="PTHR13822:SF10">
    <property type="entry name" value="ATP SYNTHASE EPSILON CHAIN, CHLOROPLASTIC"/>
    <property type="match status" value="1"/>
</dbReference>
<evidence type="ECO:0000256" key="4">
    <source>
        <dbReference type="ARBA" id="ARBA00023065"/>
    </source>
</evidence>
<keyword evidence="5 8" id="KW-0472">Membrane</keyword>
<dbReference type="Gene3D" id="2.60.15.10">
    <property type="entry name" value="F0F1 ATP synthase delta/epsilon subunit, N-terminal"/>
    <property type="match status" value="1"/>
</dbReference>
<dbReference type="CDD" id="cd12152">
    <property type="entry name" value="F1-ATPase_delta"/>
    <property type="match status" value="1"/>
</dbReference>
<feature type="domain" description="ATP synthase F1 complex delta/epsilon subunit N-terminal" evidence="9">
    <location>
        <begin position="3"/>
        <end position="80"/>
    </location>
</feature>
<keyword evidence="3 8" id="KW-0813">Transport</keyword>
<evidence type="ECO:0000256" key="1">
    <source>
        <dbReference type="ARBA" id="ARBA00004184"/>
    </source>
</evidence>
<keyword evidence="11" id="KW-1185">Reference proteome</keyword>
<dbReference type="GO" id="GO:0005524">
    <property type="term" value="F:ATP binding"/>
    <property type="evidence" value="ECO:0007669"/>
    <property type="project" value="UniProtKB-UniRule"/>
</dbReference>
<dbReference type="Pfam" id="PF02823">
    <property type="entry name" value="ATP-synt_DE_N"/>
    <property type="match status" value="1"/>
</dbReference>
<comment type="subcellular location">
    <subcellularLocation>
        <location evidence="8">Cell membrane</location>
        <topology evidence="8">Peripheral membrane protein</topology>
    </subcellularLocation>
    <subcellularLocation>
        <location evidence="1">Endomembrane system</location>
        <topology evidence="1">Peripheral membrane protein</topology>
    </subcellularLocation>
</comment>
<evidence type="ECO:0000256" key="7">
    <source>
        <dbReference type="ARBA" id="ARBA00023310"/>
    </source>
</evidence>
<dbReference type="EMBL" id="AFNU02000011">
    <property type="protein sequence ID" value="ERJ11457.1"/>
    <property type="molecule type" value="Genomic_DNA"/>
</dbReference>
<evidence type="ECO:0000256" key="5">
    <source>
        <dbReference type="ARBA" id="ARBA00023136"/>
    </source>
</evidence>
<dbReference type="OrthoDB" id="9804110at2"/>
<dbReference type="RefSeq" id="WP_008826642.1">
    <property type="nucleotide sequence ID" value="NZ_AFNU02000011.1"/>
</dbReference>
<evidence type="ECO:0000256" key="6">
    <source>
        <dbReference type="ARBA" id="ARBA00023196"/>
    </source>
</evidence>
<comment type="function">
    <text evidence="8">Produces ATP from ADP in the presence of a proton gradient across the membrane.</text>
</comment>
<dbReference type="InterPro" id="IPR001469">
    <property type="entry name" value="ATP_synth_F1_dsu/esu"/>
</dbReference>
<comment type="subunit">
    <text evidence="8">F-type ATPases have 2 components, CF(1) - the catalytic core - and CF(0) - the membrane proton channel. CF(1) has five subunits: alpha(3), beta(3), gamma(1), delta(1), epsilon(1). CF(0) has three main subunits: a, b and c.</text>
</comment>
<keyword evidence="6 8" id="KW-0139">CF(1)</keyword>
<evidence type="ECO:0000313" key="11">
    <source>
        <dbReference type="Proteomes" id="UP000005707"/>
    </source>
</evidence>
<comment type="caution">
    <text evidence="10">The sequence shown here is derived from an EMBL/GenBank/DDBJ whole genome shotgun (WGS) entry which is preliminary data.</text>
</comment>
<reference evidence="10 11" key="1">
    <citation type="journal article" date="2011" name="J. Bacteriol.">
        <title>Genome sequence of Haloplasma contractile, an unusual contractile bacterium from a deep-sea anoxic brine lake.</title>
        <authorList>
            <person name="Antunes A."/>
            <person name="Alam I."/>
            <person name="El Dorry H."/>
            <person name="Siam R."/>
            <person name="Robertson A."/>
            <person name="Bajic V.B."/>
            <person name="Stingl U."/>
        </authorList>
    </citation>
    <scope>NUCLEOTIDE SEQUENCE [LARGE SCALE GENOMIC DNA]</scope>
    <source>
        <strain evidence="10 11">SSD-17B</strain>
    </source>
</reference>
<evidence type="ECO:0000313" key="10">
    <source>
        <dbReference type="EMBL" id="ERJ11457.1"/>
    </source>
</evidence>
<dbReference type="InterPro" id="IPR036771">
    <property type="entry name" value="ATPsynth_dsu/esu_N"/>
</dbReference>
<proteinExistence type="inferred from homology"/>
<dbReference type="SUPFAM" id="SSF51344">
    <property type="entry name" value="Epsilon subunit of F1F0-ATP synthase N-terminal domain"/>
    <property type="match status" value="1"/>
</dbReference>
<dbReference type="GO" id="GO:0012505">
    <property type="term" value="C:endomembrane system"/>
    <property type="evidence" value="ECO:0007669"/>
    <property type="project" value="UniProtKB-SubCell"/>
</dbReference>
<keyword evidence="8" id="KW-0375">Hydrogen ion transport</keyword>
<dbReference type="FunCoup" id="U2DSF3">
    <property type="interactions" value="370"/>
</dbReference>
<dbReference type="InParanoid" id="U2DSF3"/>
<keyword evidence="8" id="KW-1003">Cell membrane</keyword>
<sequence>MVKIKVATPNGPLFEEDVEIIIIRNKDGEAAIMQDHIPTVFVIDPGYIRLTRNDETIFVTLVGGFLEFKDNTAYVVAQEAEVGRDHENALEHLAILRKQRREENRKKNIDFTKAERDLKKNIRQINASEYT</sequence>
<dbReference type="InterPro" id="IPR020546">
    <property type="entry name" value="ATP_synth_F1_dsu/esu_N"/>
</dbReference>
<dbReference type="GO" id="GO:0046933">
    <property type="term" value="F:proton-transporting ATP synthase activity, rotational mechanism"/>
    <property type="evidence" value="ECO:0007669"/>
    <property type="project" value="UniProtKB-UniRule"/>
</dbReference>
<dbReference type="GO" id="GO:0045259">
    <property type="term" value="C:proton-transporting ATP synthase complex"/>
    <property type="evidence" value="ECO:0007669"/>
    <property type="project" value="UniProtKB-KW"/>
</dbReference>
<keyword evidence="10" id="KW-0378">Hydrolase</keyword>
<keyword evidence="4 8" id="KW-0406">Ion transport</keyword>
<reference evidence="10 11" key="2">
    <citation type="journal article" date="2013" name="PLoS ONE">
        <title>INDIGO - INtegrated Data Warehouse of MIcrobial GenOmes with Examples from the Red Sea Extremophiles.</title>
        <authorList>
            <person name="Alam I."/>
            <person name="Antunes A."/>
            <person name="Kamau A.A."/>
            <person name="Ba Alawi W."/>
            <person name="Kalkatawi M."/>
            <person name="Stingl U."/>
            <person name="Bajic V.B."/>
        </authorList>
    </citation>
    <scope>NUCLEOTIDE SEQUENCE [LARGE SCALE GENOMIC DNA]</scope>
    <source>
        <strain evidence="10 11">SSD-17B</strain>
    </source>
</reference>
<organism evidence="10 11">
    <name type="scientific">Haloplasma contractile SSD-17B</name>
    <dbReference type="NCBI Taxonomy" id="1033810"/>
    <lineage>
        <taxon>Bacteria</taxon>
        <taxon>Bacillati</taxon>
        <taxon>Mycoplasmatota</taxon>
        <taxon>Mollicutes</taxon>
        <taxon>Haloplasmatales</taxon>
        <taxon>Haloplasmataceae</taxon>
        <taxon>Haloplasma</taxon>
    </lineage>
</organism>
<protein>
    <recommendedName>
        <fullName evidence="8">ATP synthase epsilon chain</fullName>
    </recommendedName>
    <alternativeName>
        <fullName evidence="8">ATP synthase F1 sector epsilon subunit</fullName>
    </alternativeName>
    <alternativeName>
        <fullName evidence="8">F-ATPase epsilon subunit</fullName>
    </alternativeName>
</protein>
<evidence type="ECO:0000259" key="9">
    <source>
        <dbReference type="Pfam" id="PF02823"/>
    </source>
</evidence>
<dbReference type="AlphaFoldDB" id="U2DSF3"/>
<dbReference type="PANTHER" id="PTHR13822">
    <property type="entry name" value="ATP SYNTHASE DELTA/EPSILON CHAIN"/>
    <property type="match status" value="1"/>
</dbReference>
<accession>U2DSF3</accession>
<evidence type="ECO:0000256" key="8">
    <source>
        <dbReference type="HAMAP-Rule" id="MF_00530"/>
    </source>
</evidence>
<name>U2DSF3_9MOLU</name>
<dbReference type="HAMAP" id="MF_00530">
    <property type="entry name" value="ATP_synth_epsil_bac"/>
    <property type="match status" value="1"/>
</dbReference>